<sequence length="105" mass="12123">MPINSSESRFSPPPLPPSPPLFRFFANDIPQLIQYHIQRLEYESSEPTLRINEQKGDKKKHYDSRFKVNIVLIKLEESSGFMKSSDVFRCSSNQSMKFDIASVVV</sequence>
<dbReference type="HOGENOM" id="CLU_2238002_0_0_1"/>
<gene>
    <name evidence="1" type="ORF">GLOINDRAFT_2567</name>
</gene>
<dbReference type="EMBL" id="KI281672">
    <property type="protein sequence ID" value="ESA15762.1"/>
    <property type="molecule type" value="Genomic_DNA"/>
</dbReference>
<organism evidence="1">
    <name type="scientific">Rhizophagus irregularis (strain DAOM 181602 / DAOM 197198 / MUCL 43194)</name>
    <name type="common">Arbuscular mycorrhizal fungus</name>
    <name type="synonym">Glomus intraradices</name>
    <dbReference type="NCBI Taxonomy" id="747089"/>
    <lineage>
        <taxon>Eukaryota</taxon>
        <taxon>Fungi</taxon>
        <taxon>Fungi incertae sedis</taxon>
        <taxon>Mucoromycota</taxon>
        <taxon>Glomeromycotina</taxon>
        <taxon>Glomeromycetes</taxon>
        <taxon>Glomerales</taxon>
        <taxon>Glomeraceae</taxon>
        <taxon>Rhizophagus</taxon>
    </lineage>
</organism>
<evidence type="ECO:0000313" key="1">
    <source>
        <dbReference type="EMBL" id="ESA15762.1"/>
    </source>
</evidence>
<protein>
    <submittedName>
        <fullName evidence="1">Uncharacterized protein</fullName>
    </submittedName>
</protein>
<proteinExistence type="predicted"/>
<name>U9U7V1_RHIID</name>
<reference evidence="1" key="1">
    <citation type="submission" date="2013-07" db="EMBL/GenBank/DDBJ databases">
        <title>The genome of an arbuscular mycorrhizal fungus provides insights into the evolution of the oldest plant symbiosis.</title>
        <authorList>
            <consortium name="DOE Joint Genome Institute"/>
            <person name="Tisserant E."/>
            <person name="Malbreil M."/>
            <person name="Kuo A."/>
            <person name="Kohler A."/>
            <person name="Symeonidi A."/>
            <person name="Balestrini R."/>
            <person name="Charron P."/>
            <person name="Duensing N."/>
            <person name="Frei-dit-Frey N."/>
            <person name="Gianinazzi-Pearson V."/>
            <person name="Gilbert B."/>
            <person name="Handa Y."/>
            <person name="Hijri M."/>
            <person name="Kaul R."/>
            <person name="Kawaguchi M."/>
            <person name="Krajinski F."/>
            <person name="Lammers P."/>
            <person name="Lapierre D."/>
            <person name="Masclaux F.G."/>
            <person name="Murat C."/>
            <person name="Morin E."/>
            <person name="Ndikumana S."/>
            <person name="Pagni M."/>
            <person name="Petitpierre D."/>
            <person name="Requena N."/>
            <person name="Rosikiewicz P."/>
            <person name="Riley R."/>
            <person name="Saito K."/>
            <person name="San Clemente H."/>
            <person name="Shapiro H."/>
            <person name="van Tuinen D."/>
            <person name="Becard G."/>
            <person name="Bonfante P."/>
            <person name="Paszkowski U."/>
            <person name="Shachar-Hill Y."/>
            <person name="Young J.P."/>
            <person name="Sanders I.R."/>
            <person name="Henrissat B."/>
            <person name="Rensing S.A."/>
            <person name="Grigoriev I.V."/>
            <person name="Corradi N."/>
            <person name="Roux C."/>
            <person name="Martin F."/>
        </authorList>
    </citation>
    <scope>NUCLEOTIDE SEQUENCE</scope>
    <source>
        <strain evidence="1">DAOM 197198</strain>
    </source>
</reference>
<accession>U9U7V1</accession>
<dbReference type="AlphaFoldDB" id="U9U7V1"/>